<organism evidence="2 3">
    <name type="scientific">Centaurea solstitialis</name>
    <name type="common">yellow star-thistle</name>
    <dbReference type="NCBI Taxonomy" id="347529"/>
    <lineage>
        <taxon>Eukaryota</taxon>
        <taxon>Viridiplantae</taxon>
        <taxon>Streptophyta</taxon>
        <taxon>Embryophyta</taxon>
        <taxon>Tracheophyta</taxon>
        <taxon>Spermatophyta</taxon>
        <taxon>Magnoliopsida</taxon>
        <taxon>eudicotyledons</taxon>
        <taxon>Gunneridae</taxon>
        <taxon>Pentapetalae</taxon>
        <taxon>asterids</taxon>
        <taxon>campanulids</taxon>
        <taxon>Asterales</taxon>
        <taxon>Asteraceae</taxon>
        <taxon>Carduoideae</taxon>
        <taxon>Cardueae</taxon>
        <taxon>Centaureinae</taxon>
        <taxon>Centaurea</taxon>
    </lineage>
</organism>
<feature type="compositionally biased region" description="Basic and acidic residues" evidence="1">
    <location>
        <begin position="42"/>
        <end position="52"/>
    </location>
</feature>
<comment type="caution">
    <text evidence="2">The sequence shown here is derived from an EMBL/GenBank/DDBJ whole genome shotgun (WGS) entry which is preliminary data.</text>
</comment>
<feature type="compositionally biased region" description="Basic residues" evidence="1">
    <location>
        <begin position="67"/>
        <end position="77"/>
    </location>
</feature>
<evidence type="ECO:0000313" key="2">
    <source>
        <dbReference type="EMBL" id="KAJ9565399.1"/>
    </source>
</evidence>
<keyword evidence="3" id="KW-1185">Reference proteome</keyword>
<proteinExistence type="predicted"/>
<dbReference type="AlphaFoldDB" id="A0AA38WUE1"/>
<protein>
    <submittedName>
        <fullName evidence="2">Uncharacterized protein</fullName>
    </submittedName>
</protein>
<feature type="compositionally biased region" description="Basic residues" evidence="1">
    <location>
        <begin position="26"/>
        <end position="40"/>
    </location>
</feature>
<sequence length="77" mass="9174">MPVLLIQFYSDFFPPFSSRQKTEPQKRKRDEKHSSYKPRKFPPVDRKKDVKHSGKRKNTNFKNRNSGGKRQKQSGHT</sequence>
<accession>A0AA38WUE1</accession>
<dbReference type="EMBL" id="JARYMX010000001">
    <property type="protein sequence ID" value="KAJ9565399.1"/>
    <property type="molecule type" value="Genomic_DNA"/>
</dbReference>
<evidence type="ECO:0000256" key="1">
    <source>
        <dbReference type="SAM" id="MobiDB-lite"/>
    </source>
</evidence>
<gene>
    <name evidence="2" type="ORF">OSB04_001365</name>
</gene>
<reference evidence="2" key="1">
    <citation type="submission" date="2023-03" db="EMBL/GenBank/DDBJ databases">
        <title>Chromosome-scale reference genome and RAD-based genetic map of yellow starthistle (Centaurea solstitialis) reveal putative structural variation and QTLs associated with invader traits.</title>
        <authorList>
            <person name="Reatini B."/>
            <person name="Cang F.A."/>
            <person name="Jiang Q."/>
            <person name="Mckibben M.T.W."/>
            <person name="Barker M.S."/>
            <person name="Rieseberg L.H."/>
            <person name="Dlugosch K.M."/>
        </authorList>
    </citation>
    <scope>NUCLEOTIDE SEQUENCE</scope>
    <source>
        <strain evidence="2">CAN-66</strain>
        <tissue evidence="2">Leaf</tissue>
    </source>
</reference>
<feature type="region of interest" description="Disordered" evidence="1">
    <location>
        <begin position="14"/>
        <end position="77"/>
    </location>
</feature>
<dbReference type="Proteomes" id="UP001172457">
    <property type="component" value="Chromosome 1"/>
</dbReference>
<evidence type="ECO:0000313" key="3">
    <source>
        <dbReference type="Proteomes" id="UP001172457"/>
    </source>
</evidence>
<name>A0AA38WUE1_9ASTR</name>